<dbReference type="RefSeq" id="WP_169296238.1">
    <property type="nucleotide sequence ID" value="NZ_JABBNI010000006.1"/>
</dbReference>
<feature type="domain" description="tRNA nucleotidyltransferase/poly(A) polymerase RNA and SrmB- binding" evidence="12">
    <location>
        <begin position="158"/>
        <end position="219"/>
    </location>
</feature>
<comment type="cofactor">
    <cofactor evidence="1">
        <name>Mg(2+)</name>
        <dbReference type="ChEBI" id="CHEBI:18420"/>
    </cofactor>
</comment>
<dbReference type="InterPro" id="IPR043519">
    <property type="entry name" value="NT_sf"/>
</dbReference>
<proteinExistence type="inferred from homology"/>
<dbReference type="AlphaFoldDB" id="A0A7Y0EDR7"/>
<dbReference type="InterPro" id="IPR006675">
    <property type="entry name" value="HDIG_dom"/>
</dbReference>
<evidence type="ECO:0000256" key="1">
    <source>
        <dbReference type="ARBA" id="ARBA00001946"/>
    </source>
</evidence>
<keyword evidence="2 9" id="KW-0808">Transferase</keyword>
<keyword evidence="6" id="KW-0547">Nucleotide-binding</keyword>
<keyword evidence="5" id="KW-0479">Metal-binding</keyword>
<keyword evidence="7" id="KW-0460">Magnesium</keyword>
<evidence type="ECO:0000256" key="5">
    <source>
        <dbReference type="ARBA" id="ARBA00022723"/>
    </source>
</evidence>
<dbReference type="GO" id="GO:0016779">
    <property type="term" value="F:nucleotidyltransferase activity"/>
    <property type="evidence" value="ECO:0007669"/>
    <property type="project" value="UniProtKB-KW"/>
</dbReference>
<evidence type="ECO:0000259" key="11">
    <source>
        <dbReference type="Pfam" id="PF01966"/>
    </source>
</evidence>
<dbReference type="PANTHER" id="PTHR47545">
    <property type="entry name" value="MULTIFUNCTIONAL CCA PROTEIN"/>
    <property type="match status" value="1"/>
</dbReference>
<name>A0A7Y0EDR7_9CLOT</name>
<dbReference type="InterPro" id="IPR050124">
    <property type="entry name" value="tRNA_CCA-adding_enzyme"/>
</dbReference>
<dbReference type="SUPFAM" id="SSF81891">
    <property type="entry name" value="Poly A polymerase C-terminal region-like"/>
    <property type="match status" value="1"/>
</dbReference>
<evidence type="ECO:0000313" key="13">
    <source>
        <dbReference type="EMBL" id="NMM61631.1"/>
    </source>
</evidence>
<keyword evidence="4" id="KW-0548">Nucleotidyltransferase</keyword>
<dbReference type="Gene3D" id="3.30.460.10">
    <property type="entry name" value="Beta Polymerase, domain 2"/>
    <property type="match status" value="1"/>
</dbReference>
<evidence type="ECO:0000256" key="6">
    <source>
        <dbReference type="ARBA" id="ARBA00022741"/>
    </source>
</evidence>
<dbReference type="InterPro" id="IPR032828">
    <property type="entry name" value="PolyA_RNA-bd"/>
</dbReference>
<accession>A0A7Y0EDR7</accession>
<organism evidence="13 14">
    <name type="scientific">Clostridium muellerianum</name>
    <dbReference type="NCBI Taxonomy" id="2716538"/>
    <lineage>
        <taxon>Bacteria</taxon>
        <taxon>Bacillati</taxon>
        <taxon>Bacillota</taxon>
        <taxon>Clostridia</taxon>
        <taxon>Eubacteriales</taxon>
        <taxon>Clostridiaceae</taxon>
        <taxon>Clostridium</taxon>
    </lineage>
</organism>
<dbReference type="GO" id="GO:0046872">
    <property type="term" value="F:metal ion binding"/>
    <property type="evidence" value="ECO:0007669"/>
    <property type="project" value="UniProtKB-KW"/>
</dbReference>
<dbReference type="GO" id="GO:0003723">
    <property type="term" value="F:RNA binding"/>
    <property type="evidence" value="ECO:0007669"/>
    <property type="project" value="UniProtKB-KW"/>
</dbReference>
<evidence type="ECO:0000256" key="7">
    <source>
        <dbReference type="ARBA" id="ARBA00022842"/>
    </source>
</evidence>
<comment type="caution">
    <text evidence="13">The sequence shown here is derived from an EMBL/GenBank/DDBJ whole genome shotgun (WGS) entry which is preliminary data.</text>
</comment>
<dbReference type="InterPro" id="IPR003607">
    <property type="entry name" value="HD/PDEase_dom"/>
</dbReference>
<dbReference type="EMBL" id="JABBNI010000006">
    <property type="protein sequence ID" value="NMM61631.1"/>
    <property type="molecule type" value="Genomic_DNA"/>
</dbReference>
<protein>
    <submittedName>
        <fullName evidence="13">HD domain-containing protein</fullName>
    </submittedName>
</protein>
<dbReference type="Gene3D" id="1.10.3090.10">
    <property type="entry name" value="cca-adding enzyme, domain 2"/>
    <property type="match status" value="1"/>
</dbReference>
<dbReference type="GO" id="GO:0000166">
    <property type="term" value="F:nucleotide binding"/>
    <property type="evidence" value="ECO:0007669"/>
    <property type="project" value="UniProtKB-KW"/>
</dbReference>
<keyword evidence="14" id="KW-1185">Reference proteome</keyword>
<evidence type="ECO:0000259" key="10">
    <source>
        <dbReference type="Pfam" id="PF01743"/>
    </source>
</evidence>
<evidence type="ECO:0000256" key="3">
    <source>
        <dbReference type="ARBA" id="ARBA00022694"/>
    </source>
</evidence>
<evidence type="ECO:0000256" key="2">
    <source>
        <dbReference type="ARBA" id="ARBA00022679"/>
    </source>
</evidence>
<evidence type="ECO:0000313" key="14">
    <source>
        <dbReference type="Proteomes" id="UP000537131"/>
    </source>
</evidence>
<reference evidence="13 14" key="1">
    <citation type="submission" date="2020-06" db="EMBL/GenBank/DDBJ databases">
        <title>Complete Genome Sequence of Clostridium muelleri sp. nov. P21T, an Acid-Alcohol Producing Acetogen Isolated from Old Hay.</title>
        <authorList>
            <person name="Duncan K.E."/>
            <person name="Tanner R.S."/>
        </authorList>
    </citation>
    <scope>NUCLEOTIDE SEQUENCE [LARGE SCALE GENOMIC DNA]</scope>
    <source>
        <strain evidence="13 14">P21</strain>
    </source>
</reference>
<dbReference type="SUPFAM" id="SSF81301">
    <property type="entry name" value="Nucleotidyltransferase"/>
    <property type="match status" value="1"/>
</dbReference>
<dbReference type="InterPro" id="IPR002646">
    <property type="entry name" value="PolA_pol_head_dom"/>
</dbReference>
<dbReference type="Pfam" id="PF12627">
    <property type="entry name" value="PolyA_pol_RNAbd"/>
    <property type="match status" value="1"/>
</dbReference>
<sequence length="409" mass="48031">MNSVNEFLKVLRNSLNEVGGEAYIVGEFVREKLINFKNQPGNLNILYDGDINKLLISLEDVKYKFLPIQDNDEVYIYDDGNINFNIERLKEKGIEEYLGKRDFSINSICVKILGNKIIDPFNGRRAIECRIIKHINDTSIEQDPVRILRGIRFCIKYGMHFNLETEKKVVEMASKLKDCDKRSVFNEFMNLVQIDSNGKALEFLDNYNILKYIFPYVEELKTIGKCKHHAEDAFTHMNLTYEIFKDIINGKIQIKGFDLGCLENYISNFKIKDYVSVACFLHDIGKFKCYKEEEDSVSFLDHEKEGSKIVNDICLDMKFPKISIELMVKLVEAHMCPLGIFKMDESKRKEAAYKFFDKYNEYVYFILILSFCDNYATYDYLSGDSKQNYKNFIEDMIREYGIYKFKVKE</sequence>
<evidence type="ECO:0000256" key="8">
    <source>
        <dbReference type="ARBA" id="ARBA00022884"/>
    </source>
</evidence>
<feature type="domain" description="Poly A polymerase head" evidence="10">
    <location>
        <begin position="92"/>
        <end position="132"/>
    </location>
</feature>
<evidence type="ECO:0000259" key="12">
    <source>
        <dbReference type="Pfam" id="PF12627"/>
    </source>
</evidence>
<feature type="domain" description="HD" evidence="11">
    <location>
        <begin position="272"/>
        <end position="338"/>
    </location>
</feature>
<evidence type="ECO:0000256" key="9">
    <source>
        <dbReference type="RuleBase" id="RU003953"/>
    </source>
</evidence>
<dbReference type="Pfam" id="PF01743">
    <property type="entry name" value="PolyA_pol"/>
    <property type="match status" value="1"/>
</dbReference>
<keyword evidence="8 9" id="KW-0694">RNA-binding</keyword>
<gene>
    <name evidence="13" type="ORF">HBE96_02760</name>
</gene>
<evidence type="ECO:0000256" key="4">
    <source>
        <dbReference type="ARBA" id="ARBA00022695"/>
    </source>
</evidence>
<dbReference type="Proteomes" id="UP000537131">
    <property type="component" value="Unassembled WGS sequence"/>
</dbReference>
<keyword evidence="3" id="KW-0819">tRNA processing</keyword>
<dbReference type="CDD" id="cd00077">
    <property type="entry name" value="HDc"/>
    <property type="match status" value="1"/>
</dbReference>
<dbReference type="InterPro" id="IPR006674">
    <property type="entry name" value="HD_domain"/>
</dbReference>
<dbReference type="NCBIfam" id="TIGR00277">
    <property type="entry name" value="HDIG"/>
    <property type="match status" value="1"/>
</dbReference>
<dbReference type="Pfam" id="PF01966">
    <property type="entry name" value="HD"/>
    <property type="match status" value="1"/>
</dbReference>
<dbReference type="GO" id="GO:0008033">
    <property type="term" value="P:tRNA processing"/>
    <property type="evidence" value="ECO:0007669"/>
    <property type="project" value="UniProtKB-KW"/>
</dbReference>
<comment type="similarity">
    <text evidence="9">Belongs to the tRNA nucleotidyltransferase/poly(A) polymerase family.</text>
</comment>